<dbReference type="InterPro" id="IPR001214">
    <property type="entry name" value="SET_dom"/>
</dbReference>
<accession>A0A9N8H970</accession>
<evidence type="ECO:0000313" key="4">
    <source>
        <dbReference type="Proteomes" id="UP001153069"/>
    </source>
</evidence>
<sequence>MMMLRQILQVTTTAASFLLLSSLSSVPVSLAEEDLECGMYMAISSTSTVDETRWGIYAGKDIPNGAPLGGPDVAINIFNLQGNTQMADENEEADSLLASTVDFFEQFIWVPIPSGSQFDLEDGRTVTAIPGAGVLGGFNPKLTNADWNHSAAYFRPSLGEQPGVNHPGRGAYSNFYHVELRSKDEIPAGREIFLEYGDNWEEEAKEEDLTTEDYRKLDATVEKMANFFDKYNDELDEKAKTDIYDFLIRDVMGAAAGAGKGRKIVDLLPAYPESLPKVKESGGSLAYSQPKSIRSTAWLQNHGRCIDNIGPGASTIPHAGRGAFARRKIKEGGLVAPVPLVHLPAGSMMDMHEIGSSDDGGEEGPVYYKLSDEVQGKQLLLNYLYGHPESSMLFFPSGSVSCLINHSKEPNAKLVWSTHPGHQRHWYDMSPEELLTMETMYIGLLIEVVALRDIEEGEEIFIDYGDEWAAAWEAHVKEFETKVASGDLPKDWPIRALDLNDEFSKKAFKNPDELAMEPYPNNVMLKCFVQVTPEVIPEKIDGKPVREWVMPKDGVFDSDSLEDCTVTDYREVDNGVMSAIPYNYTVSLGRDGGATRIKDVPHRAFVFVDKPGTGDQFAQNPFRHYISIPDDVFPQGPWRDLKQS</sequence>
<dbReference type="Proteomes" id="UP001153069">
    <property type="component" value="Unassembled WGS sequence"/>
</dbReference>
<feature type="domain" description="SET" evidence="2">
    <location>
        <begin position="307"/>
        <end position="465"/>
    </location>
</feature>
<feature type="signal peptide" evidence="1">
    <location>
        <begin position="1"/>
        <end position="31"/>
    </location>
</feature>
<feature type="chain" id="PRO_5040510433" evidence="1">
    <location>
        <begin position="32"/>
        <end position="644"/>
    </location>
</feature>
<name>A0A9N8H970_9STRA</name>
<dbReference type="PROSITE" id="PS50280">
    <property type="entry name" value="SET"/>
    <property type="match status" value="1"/>
</dbReference>
<gene>
    <name evidence="3" type="ORF">SEMRO_245_G097370.1</name>
</gene>
<keyword evidence="1" id="KW-0732">Signal</keyword>
<dbReference type="InterPro" id="IPR046341">
    <property type="entry name" value="SET_dom_sf"/>
</dbReference>
<dbReference type="Pfam" id="PF00856">
    <property type="entry name" value="SET"/>
    <property type="match status" value="1"/>
</dbReference>
<protein>
    <submittedName>
        <fullName evidence="3">Guanylate cyclase</fullName>
    </submittedName>
</protein>
<comment type="caution">
    <text evidence="3">The sequence shown here is derived from an EMBL/GenBank/DDBJ whole genome shotgun (WGS) entry which is preliminary data.</text>
</comment>
<dbReference type="Gene3D" id="2.170.270.10">
    <property type="entry name" value="SET domain"/>
    <property type="match status" value="1"/>
</dbReference>
<organism evidence="3 4">
    <name type="scientific">Seminavis robusta</name>
    <dbReference type="NCBI Taxonomy" id="568900"/>
    <lineage>
        <taxon>Eukaryota</taxon>
        <taxon>Sar</taxon>
        <taxon>Stramenopiles</taxon>
        <taxon>Ochrophyta</taxon>
        <taxon>Bacillariophyta</taxon>
        <taxon>Bacillariophyceae</taxon>
        <taxon>Bacillariophycidae</taxon>
        <taxon>Naviculales</taxon>
        <taxon>Naviculaceae</taxon>
        <taxon>Seminavis</taxon>
    </lineage>
</organism>
<dbReference type="EMBL" id="CAICTM010000244">
    <property type="protein sequence ID" value="CAB9505826.1"/>
    <property type="molecule type" value="Genomic_DNA"/>
</dbReference>
<evidence type="ECO:0000313" key="3">
    <source>
        <dbReference type="EMBL" id="CAB9505826.1"/>
    </source>
</evidence>
<dbReference type="OrthoDB" id="5560686at2759"/>
<dbReference type="SUPFAM" id="SSF82199">
    <property type="entry name" value="SET domain"/>
    <property type="match status" value="1"/>
</dbReference>
<evidence type="ECO:0000256" key="1">
    <source>
        <dbReference type="SAM" id="SignalP"/>
    </source>
</evidence>
<keyword evidence="4" id="KW-1185">Reference proteome</keyword>
<dbReference type="SMART" id="SM00317">
    <property type="entry name" value="SET"/>
    <property type="match status" value="1"/>
</dbReference>
<reference evidence="3" key="1">
    <citation type="submission" date="2020-06" db="EMBL/GenBank/DDBJ databases">
        <authorList>
            <consortium name="Plant Systems Biology data submission"/>
        </authorList>
    </citation>
    <scope>NUCLEOTIDE SEQUENCE</scope>
    <source>
        <strain evidence="3">D6</strain>
    </source>
</reference>
<proteinExistence type="predicted"/>
<dbReference type="AlphaFoldDB" id="A0A9N8H970"/>
<evidence type="ECO:0000259" key="2">
    <source>
        <dbReference type="PROSITE" id="PS50280"/>
    </source>
</evidence>